<dbReference type="AlphaFoldDB" id="A0A1H8NJG9"/>
<dbReference type="PANTHER" id="PTHR43675">
    <property type="entry name" value="ARSENITE METHYLTRANSFERASE"/>
    <property type="match status" value="1"/>
</dbReference>
<dbReference type="RefSeq" id="WP_245732163.1">
    <property type="nucleotide sequence ID" value="NZ_FODY01000001.1"/>
</dbReference>
<dbReference type="EMBL" id="FODY01000001">
    <property type="protein sequence ID" value="SEO29639.1"/>
    <property type="molecule type" value="Genomic_DNA"/>
</dbReference>
<protein>
    <submittedName>
        <fullName evidence="4">Methyltransferase domain-containing protein</fullName>
    </submittedName>
</protein>
<accession>A0A1H8NJG9</accession>
<dbReference type="GO" id="GO:0032259">
    <property type="term" value="P:methylation"/>
    <property type="evidence" value="ECO:0007669"/>
    <property type="project" value="UniProtKB-KW"/>
</dbReference>
<dbReference type="STRING" id="112903.SAMN04490178_101119"/>
<keyword evidence="1 4" id="KW-0808">Transferase</keyword>
<dbReference type="InterPro" id="IPR026669">
    <property type="entry name" value="Arsenite_MeTrfase-like"/>
</dbReference>
<keyword evidence="2" id="KW-0949">S-adenosyl-L-methionine</keyword>
<reference evidence="4 5" key="1">
    <citation type="submission" date="2016-10" db="EMBL/GenBank/DDBJ databases">
        <authorList>
            <person name="de Groot N.N."/>
        </authorList>
    </citation>
    <scope>NUCLEOTIDE SEQUENCE [LARGE SCALE GENOMIC DNA]</scope>
    <source>
        <strain evidence="4 5">DSM 13305</strain>
    </source>
</reference>
<dbReference type="SUPFAM" id="SSF53335">
    <property type="entry name" value="S-adenosyl-L-methionine-dependent methyltransferases"/>
    <property type="match status" value="1"/>
</dbReference>
<dbReference type="InterPro" id="IPR041698">
    <property type="entry name" value="Methyltransf_25"/>
</dbReference>
<dbReference type="Gene3D" id="2.20.25.110">
    <property type="entry name" value="S-adenosyl-L-methionine-dependent methyltransferases"/>
    <property type="match status" value="1"/>
</dbReference>
<proteinExistence type="predicted"/>
<dbReference type="Proteomes" id="UP000198847">
    <property type="component" value="Unassembled WGS sequence"/>
</dbReference>
<gene>
    <name evidence="4" type="ORF">SAMN04490178_101119</name>
</gene>
<dbReference type="Gene3D" id="3.40.50.150">
    <property type="entry name" value="Vaccinia Virus protein VP39"/>
    <property type="match status" value="1"/>
</dbReference>
<evidence type="ECO:0000259" key="3">
    <source>
        <dbReference type="Pfam" id="PF13649"/>
    </source>
</evidence>
<evidence type="ECO:0000256" key="2">
    <source>
        <dbReference type="ARBA" id="ARBA00022691"/>
    </source>
</evidence>
<dbReference type="InterPro" id="IPR029063">
    <property type="entry name" value="SAM-dependent_MTases_sf"/>
</dbReference>
<evidence type="ECO:0000313" key="4">
    <source>
        <dbReference type="EMBL" id="SEO29639.1"/>
    </source>
</evidence>
<keyword evidence="4" id="KW-0489">Methyltransferase</keyword>
<dbReference type="CDD" id="cd02440">
    <property type="entry name" value="AdoMet_MTases"/>
    <property type="match status" value="1"/>
</dbReference>
<keyword evidence="5" id="KW-1185">Reference proteome</keyword>
<dbReference type="PANTHER" id="PTHR43675:SF8">
    <property type="entry name" value="ARSENITE METHYLTRANSFERASE"/>
    <property type="match status" value="1"/>
</dbReference>
<dbReference type="Pfam" id="PF13649">
    <property type="entry name" value="Methyltransf_25"/>
    <property type="match status" value="1"/>
</dbReference>
<dbReference type="GO" id="GO:0008168">
    <property type="term" value="F:methyltransferase activity"/>
    <property type="evidence" value="ECO:0007669"/>
    <property type="project" value="UniProtKB-KW"/>
</dbReference>
<evidence type="ECO:0000256" key="1">
    <source>
        <dbReference type="ARBA" id="ARBA00022679"/>
    </source>
</evidence>
<name>A0A1H8NJG9_9FIRM</name>
<sequence length="246" mass="28079">MNRVMVGVMMTQNILGDFKEYSLAGTAQEVNFITNVLHLPMHSCILDLYCGYGRHTIELAKMGFNMTGVDATAEFLEIATQKAQEENVSITFSQCDMRKLSYNQSFHAVINMFAAFGYFSDSENAHVLHLINHSLYSGGLFLIDLLNKEWMIRNSLNRYWRHPSGEYVLSYKVELQNGIATMKRQLINQVTGVKTQYEFALRSYSLSEMITILEQSGFVIKSTYGDFDGRPYGPETPRMIILAQKM</sequence>
<organism evidence="4 5">
    <name type="scientific">Propionispora vibrioides</name>
    <dbReference type="NCBI Taxonomy" id="112903"/>
    <lineage>
        <taxon>Bacteria</taxon>
        <taxon>Bacillati</taxon>
        <taxon>Bacillota</taxon>
        <taxon>Negativicutes</taxon>
        <taxon>Selenomonadales</taxon>
        <taxon>Sporomusaceae</taxon>
        <taxon>Propionispora</taxon>
    </lineage>
</organism>
<evidence type="ECO:0000313" key="5">
    <source>
        <dbReference type="Proteomes" id="UP000198847"/>
    </source>
</evidence>
<feature type="domain" description="Methyltransferase" evidence="3">
    <location>
        <begin position="45"/>
        <end position="139"/>
    </location>
</feature>